<evidence type="ECO:0000313" key="3">
    <source>
        <dbReference type="EMBL" id="CAH0726828.1"/>
    </source>
</evidence>
<feature type="compositionally biased region" description="Low complexity" evidence="1">
    <location>
        <begin position="541"/>
        <end position="553"/>
    </location>
</feature>
<feature type="chain" id="PRO_5035481852" evidence="2">
    <location>
        <begin position="20"/>
        <end position="648"/>
    </location>
</feature>
<name>A0A8J9UVE7_9NEOP</name>
<dbReference type="Proteomes" id="UP000838878">
    <property type="component" value="Chromosome 6"/>
</dbReference>
<feature type="signal peptide" evidence="2">
    <location>
        <begin position="1"/>
        <end position="19"/>
    </location>
</feature>
<protein>
    <submittedName>
        <fullName evidence="3">Uncharacterized protein</fullName>
    </submittedName>
</protein>
<reference evidence="3" key="1">
    <citation type="submission" date="2021-12" db="EMBL/GenBank/DDBJ databases">
        <authorList>
            <person name="Martin H S."/>
        </authorList>
    </citation>
    <scope>NUCLEOTIDE SEQUENCE</scope>
</reference>
<dbReference type="EMBL" id="OV170226">
    <property type="protein sequence ID" value="CAH0726828.1"/>
    <property type="molecule type" value="Genomic_DNA"/>
</dbReference>
<gene>
    <name evidence="3" type="ORF">BINO364_LOCUS12246</name>
</gene>
<proteinExistence type="predicted"/>
<evidence type="ECO:0000256" key="1">
    <source>
        <dbReference type="SAM" id="MobiDB-lite"/>
    </source>
</evidence>
<organism evidence="3 4">
    <name type="scientific">Brenthis ino</name>
    <name type="common">lesser marbled fritillary</name>
    <dbReference type="NCBI Taxonomy" id="405034"/>
    <lineage>
        <taxon>Eukaryota</taxon>
        <taxon>Metazoa</taxon>
        <taxon>Ecdysozoa</taxon>
        <taxon>Arthropoda</taxon>
        <taxon>Hexapoda</taxon>
        <taxon>Insecta</taxon>
        <taxon>Pterygota</taxon>
        <taxon>Neoptera</taxon>
        <taxon>Endopterygota</taxon>
        <taxon>Lepidoptera</taxon>
        <taxon>Glossata</taxon>
        <taxon>Ditrysia</taxon>
        <taxon>Papilionoidea</taxon>
        <taxon>Nymphalidae</taxon>
        <taxon>Heliconiinae</taxon>
        <taxon>Argynnini</taxon>
        <taxon>Brenthis</taxon>
    </lineage>
</organism>
<feature type="compositionally biased region" description="Polar residues" evidence="1">
    <location>
        <begin position="468"/>
        <end position="480"/>
    </location>
</feature>
<feature type="region of interest" description="Disordered" evidence="1">
    <location>
        <begin position="396"/>
        <end position="480"/>
    </location>
</feature>
<dbReference type="AlphaFoldDB" id="A0A8J9UVE7"/>
<feature type="compositionally biased region" description="Polar residues" evidence="1">
    <location>
        <begin position="432"/>
        <end position="444"/>
    </location>
</feature>
<evidence type="ECO:0000313" key="4">
    <source>
        <dbReference type="Proteomes" id="UP000838878"/>
    </source>
</evidence>
<feature type="region of interest" description="Disordered" evidence="1">
    <location>
        <begin position="513"/>
        <end position="648"/>
    </location>
</feature>
<dbReference type="OrthoDB" id="4188628at2759"/>
<feature type="compositionally biased region" description="Polar residues" evidence="1">
    <location>
        <begin position="558"/>
        <end position="575"/>
    </location>
</feature>
<feature type="non-terminal residue" evidence="3">
    <location>
        <position position="648"/>
    </location>
</feature>
<sequence length="648" mass="71951">MKLSVIAVVLCACIYAATADVAHIKATKAKLLGRLAGKHHKRGILSSVPPFKLGHDIPLVTHSVVKPLVVTYPPTAAVAAVKIPVPNPHVPRFPAPVGHRVHGLPHPHYGLKFPHTKFVAQSDHHFHHHHHHVAPRPIVPVVPAAPLPPTPVTHVAPVRPVLPIPQPTVAVTHSAPAPPPPVILPASVLPAHPLPVPAPPVPIVPNHLHLKPLLPAGTIPLAPAPTPLFPAPVFPLRQPYPYVIRPGGAVQTSVFATYPRYPLINSYQAPLFPFQTPSTQAFPQILLERPHVHAYQGVAQAVDHHGVIEQHSPNFVVEETPHLHPTQVAPQPAFHVHPAQEQQPTFHVHPTQETLTPQPAFHLHPTQETLLQPGLHLHPTQETHPEFHLHPAQELLPQPGFHLHPTQDTLQHPGFHLHPTQENIPQPGYHLQHSQGVPQPTQPSLEHDGWNPVASQPHDLASHEGHFPQQSHHFSQEQGTQVFEHHTDDQYNDYQHQLQHHIQQQIEQAQYEQSLNNQHQPAQEYGVPQHGQDFGQNDYSQQGQDFGNNGQDFVQHGQDYSQHGQDFSQHGQDFSQHGHDFSQQGQNFGQQGQDFGQHDYNLGHPGQEYGLPQQGIEGRNADENEQQFHNHIPLGLQPPLDRPLDHFQ</sequence>
<feature type="compositionally biased region" description="Basic and acidic residues" evidence="1">
    <location>
        <begin position="619"/>
        <end position="628"/>
    </location>
</feature>
<keyword evidence="2" id="KW-0732">Signal</keyword>
<feature type="compositionally biased region" description="Low complexity" evidence="1">
    <location>
        <begin position="583"/>
        <end position="595"/>
    </location>
</feature>
<keyword evidence="4" id="KW-1185">Reference proteome</keyword>
<evidence type="ECO:0000256" key="2">
    <source>
        <dbReference type="SAM" id="SignalP"/>
    </source>
</evidence>
<accession>A0A8J9UVE7</accession>